<organism evidence="7">
    <name type="scientific">Gaeumannomyces tritici (strain R3-111a-1)</name>
    <name type="common">Wheat and barley take-all root rot fungus</name>
    <name type="synonym">Gaeumannomyces graminis var. tritici</name>
    <dbReference type="NCBI Taxonomy" id="644352"/>
    <lineage>
        <taxon>Eukaryota</taxon>
        <taxon>Fungi</taxon>
        <taxon>Dikarya</taxon>
        <taxon>Ascomycota</taxon>
        <taxon>Pezizomycotina</taxon>
        <taxon>Sordariomycetes</taxon>
        <taxon>Sordariomycetidae</taxon>
        <taxon>Magnaporthales</taxon>
        <taxon>Magnaporthaceae</taxon>
        <taxon>Gaeumannomyces</taxon>
    </lineage>
</organism>
<accession>J3P6X7</accession>
<dbReference type="VEuPathDB" id="FungiDB:GGTG_09273"/>
<evidence type="ECO:0000259" key="6">
    <source>
        <dbReference type="PROSITE" id="PS51325"/>
    </source>
</evidence>
<dbReference type="GO" id="GO:0008301">
    <property type="term" value="F:DNA binding, bending"/>
    <property type="evidence" value="ECO:0007669"/>
    <property type="project" value="InterPro"/>
</dbReference>
<reference evidence="7" key="2">
    <citation type="submission" date="2010-07" db="EMBL/GenBank/DDBJ databases">
        <authorList>
            <consortium name="The Broad Institute Genome Sequencing Platform"/>
            <consortium name="Broad Institute Genome Sequencing Center for Infectious Disease"/>
            <person name="Ma L.-J."/>
            <person name="Dead R."/>
            <person name="Young S."/>
            <person name="Zeng Q."/>
            <person name="Koehrsen M."/>
            <person name="Alvarado L."/>
            <person name="Berlin A."/>
            <person name="Chapman S.B."/>
            <person name="Chen Z."/>
            <person name="Freedman E."/>
            <person name="Gellesch M."/>
            <person name="Goldberg J."/>
            <person name="Griggs A."/>
            <person name="Gujja S."/>
            <person name="Heilman E.R."/>
            <person name="Heiman D."/>
            <person name="Hepburn T."/>
            <person name="Howarth C."/>
            <person name="Jen D."/>
            <person name="Larson L."/>
            <person name="Mehta T."/>
            <person name="Neiman D."/>
            <person name="Pearson M."/>
            <person name="Roberts A."/>
            <person name="Saif S."/>
            <person name="Shea T."/>
            <person name="Shenoy N."/>
            <person name="Sisk P."/>
            <person name="Stolte C."/>
            <person name="Sykes S."/>
            <person name="Walk T."/>
            <person name="White J."/>
            <person name="Yandava C."/>
            <person name="Haas B."/>
            <person name="Nusbaum C."/>
            <person name="Birren B."/>
        </authorList>
    </citation>
    <scope>NUCLEOTIDE SEQUENCE</scope>
    <source>
        <strain evidence="7">R3-111a-1</strain>
    </source>
</reference>
<gene>
    <name evidence="8" type="primary">20349731</name>
    <name evidence="7" type="ORF">GGTG_09273</name>
</gene>
<dbReference type="Proteomes" id="UP000006039">
    <property type="component" value="Unassembled WGS sequence"/>
</dbReference>
<dbReference type="PROSITE" id="PS51325">
    <property type="entry name" value="ALPHA_BOX"/>
    <property type="match status" value="1"/>
</dbReference>
<dbReference type="InterPro" id="IPR006856">
    <property type="entry name" value="MATalpha_HMGbox"/>
</dbReference>
<dbReference type="GO" id="GO:0045895">
    <property type="term" value="P:positive regulation of mating-type specific transcription, DNA-templated"/>
    <property type="evidence" value="ECO:0007669"/>
    <property type="project" value="InterPro"/>
</dbReference>
<dbReference type="EnsemblFungi" id="EJT72407">
    <property type="protein sequence ID" value="EJT72407"/>
    <property type="gene ID" value="GGTG_09273"/>
</dbReference>
<dbReference type="HOGENOM" id="CLU_785370_0_0_1"/>
<dbReference type="AlphaFoldDB" id="J3P6X7"/>
<reference evidence="8" key="4">
    <citation type="journal article" date="2015" name="G3 (Bethesda)">
        <title>Genome sequences of three phytopathogenic species of the Magnaporthaceae family of fungi.</title>
        <authorList>
            <person name="Okagaki L.H."/>
            <person name="Nunes C.C."/>
            <person name="Sailsbery J."/>
            <person name="Clay B."/>
            <person name="Brown D."/>
            <person name="John T."/>
            <person name="Oh Y."/>
            <person name="Young N."/>
            <person name="Fitzgerald M."/>
            <person name="Haas B.J."/>
            <person name="Zeng Q."/>
            <person name="Young S."/>
            <person name="Adiconis X."/>
            <person name="Fan L."/>
            <person name="Levin J.Z."/>
            <person name="Mitchell T.K."/>
            <person name="Okubara P.A."/>
            <person name="Farman M.L."/>
            <person name="Kohn L.M."/>
            <person name="Birren B."/>
            <person name="Ma L.-J."/>
            <person name="Dean R.A."/>
        </authorList>
    </citation>
    <scope>NUCLEOTIDE SEQUENCE</scope>
    <source>
        <strain evidence="8">R3-111a-1</strain>
    </source>
</reference>
<evidence type="ECO:0000313" key="9">
    <source>
        <dbReference type="Proteomes" id="UP000006039"/>
    </source>
</evidence>
<dbReference type="GO" id="GO:0005634">
    <property type="term" value="C:nucleus"/>
    <property type="evidence" value="ECO:0007669"/>
    <property type="project" value="UniProtKB-SubCell"/>
</dbReference>
<name>J3P6X7_GAET3</name>
<keyword evidence="4 5" id="KW-0539">Nucleus</keyword>
<proteinExistence type="inferred from homology"/>
<evidence type="ECO:0000256" key="5">
    <source>
        <dbReference type="RuleBase" id="RU003516"/>
    </source>
</evidence>
<protein>
    <recommendedName>
        <fullName evidence="6">Alpha box domain-containing protein</fullName>
    </recommendedName>
</protein>
<evidence type="ECO:0000256" key="2">
    <source>
        <dbReference type="ARBA" id="ARBA00023125"/>
    </source>
</evidence>
<keyword evidence="9" id="KW-1185">Reference proteome</keyword>
<evidence type="ECO:0000256" key="1">
    <source>
        <dbReference type="ARBA" id="ARBA00023015"/>
    </source>
</evidence>
<keyword evidence="2 5" id="KW-0238">DNA-binding</keyword>
<evidence type="ECO:0000313" key="7">
    <source>
        <dbReference type="EMBL" id="EJT72407.1"/>
    </source>
</evidence>
<dbReference type="GeneID" id="20349731"/>
<dbReference type="eggNOG" id="ENOG502S4ZK">
    <property type="taxonomic scope" value="Eukaryota"/>
</dbReference>
<sequence>MSSSASLSDGERIRQMISSLSPDAIARLIPQEKIKELLRAQKSNEQPLESAVVANQPASAVSRKKKKVNGFMAFRSYYAGIFSDRPQKERSPLITTLWQTDPFRPRWAIMASVFSRVRDFAGTTKGRIVMSGFLRVACPRMGIPKPSDYLRCLNWQVVSSAAAGSKTRLDLTLHQTAVPPVADQVQVPMTELELLRACLQGGFPFENSSQLLRQMEDSSVTIMTQTAPPSGDVRASSREINQEYTNTLISDPTDTVASLLSPNGDISNFLVDIQIIPTFQAQDTTPIQQDDTAPPLQHNMLFDDMLFDDMLFDDMLFDDISVDYYGMLPASGQLPAGHRDTPFDYSHSTIGLW</sequence>
<dbReference type="EMBL" id="GL385399">
    <property type="protein sequence ID" value="EJT72407.1"/>
    <property type="molecule type" value="Genomic_DNA"/>
</dbReference>
<dbReference type="Pfam" id="PF04769">
    <property type="entry name" value="MATalpha_HMGbox"/>
    <property type="match status" value="1"/>
</dbReference>
<reference evidence="8" key="5">
    <citation type="submission" date="2018-04" db="UniProtKB">
        <authorList>
            <consortium name="EnsemblFungi"/>
        </authorList>
    </citation>
    <scope>IDENTIFICATION</scope>
    <source>
        <strain evidence="8">R3-111a-1</strain>
    </source>
</reference>
<comment type="subcellular location">
    <subcellularLocation>
        <location evidence="5">Nucleus</location>
    </subcellularLocation>
</comment>
<feature type="domain" description="Alpha box" evidence="6">
    <location>
        <begin position="63"/>
        <end position="118"/>
    </location>
</feature>
<reference evidence="7" key="3">
    <citation type="submission" date="2010-09" db="EMBL/GenBank/DDBJ databases">
        <title>Annotation of Gaeumannomyces graminis var. tritici R3-111a-1.</title>
        <authorList>
            <consortium name="The Broad Institute Genome Sequencing Platform"/>
            <person name="Ma L.-J."/>
            <person name="Dead R."/>
            <person name="Young S.K."/>
            <person name="Zeng Q."/>
            <person name="Gargeya S."/>
            <person name="Fitzgerald M."/>
            <person name="Haas B."/>
            <person name="Abouelleil A."/>
            <person name="Alvarado L."/>
            <person name="Arachchi H.M."/>
            <person name="Berlin A."/>
            <person name="Brown A."/>
            <person name="Chapman S.B."/>
            <person name="Chen Z."/>
            <person name="Dunbar C."/>
            <person name="Freedman E."/>
            <person name="Gearin G."/>
            <person name="Gellesch M."/>
            <person name="Goldberg J."/>
            <person name="Griggs A."/>
            <person name="Gujja S."/>
            <person name="Heiman D."/>
            <person name="Howarth C."/>
            <person name="Larson L."/>
            <person name="Lui A."/>
            <person name="MacDonald P.J.P."/>
            <person name="Mehta T."/>
            <person name="Montmayeur A."/>
            <person name="Murphy C."/>
            <person name="Neiman D."/>
            <person name="Pearson M."/>
            <person name="Priest M."/>
            <person name="Roberts A."/>
            <person name="Saif S."/>
            <person name="Shea T."/>
            <person name="Shenoy N."/>
            <person name="Sisk P."/>
            <person name="Stolte C."/>
            <person name="Sykes S."/>
            <person name="Yandava C."/>
            <person name="Wortman J."/>
            <person name="Nusbaum C."/>
            <person name="Birren B."/>
        </authorList>
    </citation>
    <scope>NUCLEOTIDE SEQUENCE</scope>
    <source>
        <strain evidence="7">R3-111a-1</strain>
    </source>
</reference>
<keyword evidence="3 5" id="KW-0804">Transcription</keyword>
<keyword evidence="1 5" id="KW-0805">Transcription regulation</keyword>
<comment type="similarity">
    <text evidence="5">Belongs to the MATALPHA1 family.</text>
</comment>
<evidence type="ECO:0000256" key="4">
    <source>
        <dbReference type="ARBA" id="ARBA00023242"/>
    </source>
</evidence>
<evidence type="ECO:0000256" key="3">
    <source>
        <dbReference type="ARBA" id="ARBA00023163"/>
    </source>
</evidence>
<dbReference type="OrthoDB" id="5398665at2759"/>
<dbReference type="RefSeq" id="XP_009225381.1">
    <property type="nucleotide sequence ID" value="XM_009227117.1"/>
</dbReference>
<evidence type="ECO:0000313" key="8">
    <source>
        <dbReference type="EnsemblFungi" id="EJT72407"/>
    </source>
</evidence>
<reference evidence="9" key="1">
    <citation type="submission" date="2010-07" db="EMBL/GenBank/DDBJ databases">
        <title>The genome sequence of Gaeumannomyces graminis var. tritici strain R3-111a-1.</title>
        <authorList>
            <consortium name="The Broad Institute Genome Sequencing Platform"/>
            <person name="Ma L.-J."/>
            <person name="Dead R."/>
            <person name="Young S."/>
            <person name="Zeng Q."/>
            <person name="Koehrsen M."/>
            <person name="Alvarado L."/>
            <person name="Berlin A."/>
            <person name="Chapman S.B."/>
            <person name="Chen Z."/>
            <person name="Freedman E."/>
            <person name="Gellesch M."/>
            <person name="Goldberg J."/>
            <person name="Griggs A."/>
            <person name="Gujja S."/>
            <person name="Heilman E.R."/>
            <person name="Heiman D."/>
            <person name="Hepburn T."/>
            <person name="Howarth C."/>
            <person name="Jen D."/>
            <person name="Larson L."/>
            <person name="Mehta T."/>
            <person name="Neiman D."/>
            <person name="Pearson M."/>
            <person name="Roberts A."/>
            <person name="Saif S."/>
            <person name="Shea T."/>
            <person name="Shenoy N."/>
            <person name="Sisk P."/>
            <person name="Stolte C."/>
            <person name="Sykes S."/>
            <person name="Walk T."/>
            <person name="White J."/>
            <person name="Yandava C."/>
            <person name="Haas B."/>
            <person name="Nusbaum C."/>
            <person name="Birren B."/>
        </authorList>
    </citation>
    <scope>NUCLEOTIDE SEQUENCE [LARGE SCALE GENOMIC DNA]</scope>
    <source>
        <strain evidence="9">R3-111a-1</strain>
    </source>
</reference>